<keyword evidence="2" id="KW-0812">Transmembrane</keyword>
<evidence type="ECO:0000256" key="3">
    <source>
        <dbReference type="SAM" id="SignalP"/>
    </source>
</evidence>
<dbReference type="Proteomes" id="UP000602087">
    <property type="component" value="Unassembled WGS sequence"/>
</dbReference>
<name>A0A934I9Y3_9MICO</name>
<protein>
    <recommendedName>
        <fullName evidence="6">Gram-positive cocci surface proteins LPxTG domain-containing protein</fullName>
    </recommendedName>
</protein>
<evidence type="ECO:0000256" key="2">
    <source>
        <dbReference type="SAM" id="Phobius"/>
    </source>
</evidence>
<evidence type="ECO:0000256" key="1">
    <source>
        <dbReference type="SAM" id="MobiDB-lite"/>
    </source>
</evidence>
<evidence type="ECO:0008006" key="6">
    <source>
        <dbReference type="Google" id="ProtNLM"/>
    </source>
</evidence>
<accession>A0A934I9Y3</accession>
<feature type="transmembrane region" description="Helical" evidence="2">
    <location>
        <begin position="171"/>
        <end position="192"/>
    </location>
</feature>
<organism evidence="4 5">
    <name type="scientific">Sanguibacter suaedae</name>
    <dbReference type="NCBI Taxonomy" id="2795737"/>
    <lineage>
        <taxon>Bacteria</taxon>
        <taxon>Bacillati</taxon>
        <taxon>Actinomycetota</taxon>
        <taxon>Actinomycetes</taxon>
        <taxon>Micrococcales</taxon>
        <taxon>Sanguibacteraceae</taxon>
        <taxon>Sanguibacter</taxon>
    </lineage>
</organism>
<keyword evidence="3" id="KW-0732">Signal</keyword>
<keyword evidence="2" id="KW-0472">Membrane</keyword>
<keyword evidence="5" id="KW-1185">Reference proteome</keyword>
<comment type="caution">
    <text evidence="4">The sequence shown here is derived from an EMBL/GenBank/DDBJ whole genome shotgun (WGS) entry which is preliminary data.</text>
</comment>
<dbReference type="RefSeq" id="WP_198733171.1">
    <property type="nucleotide sequence ID" value="NZ_JAEINH010000004.1"/>
</dbReference>
<feature type="region of interest" description="Disordered" evidence="1">
    <location>
        <begin position="135"/>
        <end position="155"/>
    </location>
</feature>
<gene>
    <name evidence="4" type="ORF">JAV76_06220</name>
</gene>
<reference evidence="4" key="1">
    <citation type="submission" date="2020-12" db="EMBL/GenBank/DDBJ databases">
        <title>Sanguibacter suaedae sp. nov., isolated from Suaeda aralocaspica.</title>
        <authorList>
            <person name="Ma Q."/>
        </authorList>
    </citation>
    <scope>NUCLEOTIDE SEQUENCE</scope>
    <source>
        <strain evidence="4">YZGR15</strain>
    </source>
</reference>
<proteinExistence type="predicted"/>
<dbReference type="AlphaFoldDB" id="A0A934I9Y3"/>
<evidence type="ECO:0000313" key="4">
    <source>
        <dbReference type="EMBL" id="MBI9114607.1"/>
    </source>
</evidence>
<evidence type="ECO:0000313" key="5">
    <source>
        <dbReference type="Proteomes" id="UP000602087"/>
    </source>
</evidence>
<sequence>MTRRITAIAAVAAALALAPAAAASAYEAEEYVSSVSASTAGTGDAVAYVVNGPVFNTSITVNVVSVPETIPSSAISIAGAASLTKATDANGAASFSITLAEEGVYSFTAVDSQGDLIDSQTITVGALAEVPGAAAPGTPGTAAPGTAAPGAAGAPGTATGNRALAVTGSSAAPLAMGAGVLAAAGVGAVLLANRRREGSRA</sequence>
<dbReference type="EMBL" id="JAEINH010000004">
    <property type="protein sequence ID" value="MBI9114607.1"/>
    <property type="molecule type" value="Genomic_DNA"/>
</dbReference>
<feature type="chain" id="PRO_5037688677" description="Gram-positive cocci surface proteins LPxTG domain-containing protein" evidence="3">
    <location>
        <begin position="26"/>
        <end position="201"/>
    </location>
</feature>
<feature type="signal peptide" evidence="3">
    <location>
        <begin position="1"/>
        <end position="25"/>
    </location>
</feature>
<keyword evidence="2" id="KW-1133">Transmembrane helix</keyword>